<protein>
    <recommendedName>
        <fullName evidence="4">Tetratricopeptide repeat protein</fullName>
    </recommendedName>
</protein>
<reference evidence="2" key="1">
    <citation type="journal article" date="2022" name="ISME J.">
        <title>Identification of active gaseous-alkane degraders at natural gas seeps.</title>
        <authorList>
            <person name="Farhan Ul Haque M."/>
            <person name="Hernandez M."/>
            <person name="Crombie A.T."/>
            <person name="Murrell J.C."/>
        </authorList>
    </citation>
    <scope>NUCLEOTIDE SEQUENCE</scope>
    <source>
        <strain evidence="2">PC2</strain>
    </source>
</reference>
<dbReference type="Gene3D" id="1.25.40.10">
    <property type="entry name" value="Tetratricopeptide repeat domain"/>
    <property type="match status" value="1"/>
</dbReference>
<accession>A0ABS9Z530</accession>
<keyword evidence="3" id="KW-1185">Reference proteome</keyword>
<evidence type="ECO:0008006" key="4">
    <source>
        <dbReference type="Google" id="ProtNLM"/>
    </source>
</evidence>
<dbReference type="SUPFAM" id="SSF48452">
    <property type="entry name" value="TPR-like"/>
    <property type="match status" value="1"/>
</dbReference>
<dbReference type="Proteomes" id="UP001139104">
    <property type="component" value="Unassembled WGS sequence"/>
</dbReference>
<gene>
    <name evidence="2" type="ORF">K2U94_05885</name>
</gene>
<feature type="region of interest" description="Disordered" evidence="1">
    <location>
        <begin position="55"/>
        <end position="138"/>
    </location>
</feature>
<evidence type="ECO:0000313" key="3">
    <source>
        <dbReference type="Proteomes" id="UP001139104"/>
    </source>
</evidence>
<dbReference type="RefSeq" id="WP_243066314.1">
    <property type="nucleotide sequence ID" value="NZ_JAIVFK010000078.1"/>
</dbReference>
<evidence type="ECO:0000313" key="2">
    <source>
        <dbReference type="EMBL" id="MCI4682292.1"/>
    </source>
</evidence>
<dbReference type="EMBL" id="JAIVFP010000001">
    <property type="protein sequence ID" value="MCI4682292.1"/>
    <property type="molecule type" value="Genomic_DNA"/>
</dbReference>
<evidence type="ECO:0000256" key="1">
    <source>
        <dbReference type="SAM" id="MobiDB-lite"/>
    </source>
</evidence>
<organism evidence="2 3">
    <name type="scientific">Candidatus Rhodoblastus alkanivorans</name>
    <dbReference type="NCBI Taxonomy" id="2954117"/>
    <lineage>
        <taxon>Bacteria</taxon>
        <taxon>Pseudomonadati</taxon>
        <taxon>Pseudomonadota</taxon>
        <taxon>Alphaproteobacteria</taxon>
        <taxon>Hyphomicrobiales</taxon>
        <taxon>Rhodoblastaceae</taxon>
        <taxon>Rhodoblastus</taxon>
    </lineage>
</organism>
<name>A0ABS9Z530_9HYPH</name>
<proteinExistence type="predicted"/>
<comment type="caution">
    <text evidence="2">The sequence shown here is derived from an EMBL/GenBank/DDBJ whole genome shotgun (WGS) entry which is preliminary data.</text>
</comment>
<sequence>MFSWFATRLFYAIVFFFLGAWTASVSPHFRGMLHHASDAGAKGFDKMRDWTSGTLMIPPDVSRPNSDQPAAAPPPASEAPPVQAAAAPQAESQHQAATAPQSPAADKPQAPAAAAPQAQATNAPQAPAAQASDAKEKTLDAKENGELLARARAAYARHDAAAAISAYRAYIDRNPATCEARGELGNIYFAEGRKRDAAQMYSECAIKRLEAGDIPGAIALISPVIMSDPVVADELMRRIDMAQQKKN</sequence>
<dbReference type="InterPro" id="IPR011990">
    <property type="entry name" value="TPR-like_helical_dom_sf"/>
</dbReference>
<feature type="compositionally biased region" description="Low complexity" evidence="1">
    <location>
        <begin position="79"/>
        <end position="132"/>
    </location>
</feature>